<reference evidence="3 4" key="1">
    <citation type="submission" date="2021-06" db="EMBL/GenBank/DDBJ databases">
        <title>A haploid diamondback moth (Plutella xylostella L.) genome assembly resolves 31 chromosomes and identifies a diamide resistance mutation.</title>
        <authorList>
            <person name="Ward C.M."/>
            <person name="Perry K.D."/>
            <person name="Baker G."/>
            <person name="Powis K."/>
            <person name="Heckel D.G."/>
            <person name="Baxter S.W."/>
        </authorList>
    </citation>
    <scope>NUCLEOTIDE SEQUENCE [LARGE SCALE GENOMIC DNA]</scope>
    <source>
        <strain evidence="3 4">LV</strain>
        <tissue evidence="3">Single pupa</tissue>
    </source>
</reference>
<evidence type="ECO:0000259" key="2">
    <source>
        <dbReference type="PROSITE" id="PS50158"/>
    </source>
</evidence>
<dbReference type="Gene3D" id="4.10.60.10">
    <property type="entry name" value="Zinc finger, CCHC-type"/>
    <property type="match status" value="1"/>
</dbReference>
<evidence type="ECO:0000313" key="4">
    <source>
        <dbReference type="Proteomes" id="UP000823941"/>
    </source>
</evidence>
<gene>
    <name evidence="3" type="ORF">JYU34_004800</name>
</gene>
<keyword evidence="1" id="KW-0479">Metal-binding</keyword>
<organism evidence="3 4">
    <name type="scientific">Plutella xylostella</name>
    <name type="common">Diamondback moth</name>
    <name type="synonym">Plutella maculipennis</name>
    <dbReference type="NCBI Taxonomy" id="51655"/>
    <lineage>
        <taxon>Eukaryota</taxon>
        <taxon>Metazoa</taxon>
        <taxon>Ecdysozoa</taxon>
        <taxon>Arthropoda</taxon>
        <taxon>Hexapoda</taxon>
        <taxon>Insecta</taxon>
        <taxon>Pterygota</taxon>
        <taxon>Neoptera</taxon>
        <taxon>Endopterygota</taxon>
        <taxon>Lepidoptera</taxon>
        <taxon>Glossata</taxon>
        <taxon>Ditrysia</taxon>
        <taxon>Yponomeutoidea</taxon>
        <taxon>Plutellidae</taxon>
        <taxon>Plutella</taxon>
    </lineage>
</organism>
<dbReference type="InterPro" id="IPR036875">
    <property type="entry name" value="Znf_CCHC_sf"/>
</dbReference>
<dbReference type="EMBL" id="JAHIBW010000006">
    <property type="protein sequence ID" value="KAG7310242.1"/>
    <property type="molecule type" value="Genomic_DNA"/>
</dbReference>
<dbReference type="PANTHER" id="PTHR33198:SF19">
    <property type="entry name" value="CCHC-TYPE DOMAIN-CONTAINING PROTEIN"/>
    <property type="match status" value="1"/>
</dbReference>
<comment type="caution">
    <text evidence="3">The sequence shown here is derived from an EMBL/GenBank/DDBJ whole genome shotgun (WGS) entry which is preliminary data.</text>
</comment>
<dbReference type="InterPro" id="IPR001878">
    <property type="entry name" value="Znf_CCHC"/>
</dbReference>
<keyword evidence="1" id="KW-0863">Zinc-finger</keyword>
<sequence length="284" mass="31005">MAKISVGTLTVFNHEVHDWIIYKDRLEQWFLANDVELEEKTGNKRRAILLSSLAEQTYRLLRDLALPKEVGTLTYTSVIALLDSHFQPKKCGFAERSKFHGATQSSGESLAEWAARVRGLATHCAFGEAVFEDAIRDRFVLGLAPGPERDKLFTLEMEELTLSKALAMAEGVRCAREGSRQTAPGAAPPDPLHVFKMAAAPRTAAARAPGSTQAARDGGGGSAGPVTCSACGYEGHQLPICKFTRYKCKKCGVKGHLRRVCPGKNLVRQHFVECSASCNEDDEL</sequence>
<dbReference type="SUPFAM" id="SSF57756">
    <property type="entry name" value="Retrovirus zinc finger-like domains"/>
    <property type="match status" value="1"/>
</dbReference>
<dbReference type="SMART" id="SM00343">
    <property type="entry name" value="ZnF_C2HC"/>
    <property type="match status" value="2"/>
</dbReference>
<dbReference type="Proteomes" id="UP000823941">
    <property type="component" value="Chromosome 6"/>
</dbReference>
<protein>
    <recommendedName>
        <fullName evidence="2">CCHC-type domain-containing protein</fullName>
    </recommendedName>
</protein>
<feature type="domain" description="CCHC-type" evidence="2">
    <location>
        <begin position="247"/>
        <end position="262"/>
    </location>
</feature>
<dbReference type="PROSITE" id="PS50158">
    <property type="entry name" value="ZF_CCHC"/>
    <property type="match status" value="1"/>
</dbReference>
<accession>A0ABQ7QYZ3</accession>
<evidence type="ECO:0000313" key="3">
    <source>
        <dbReference type="EMBL" id="KAG7310242.1"/>
    </source>
</evidence>
<proteinExistence type="predicted"/>
<keyword evidence="1" id="KW-0862">Zinc</keyword>
<keyword evidence="4" id="KW-1185">Reference proteome</keyword>
<dbReference type="PANTHER" id="PTHR33198">
    <property type="entry name" value="ANK_REP_REGION DOMAIN-CONTAINING PROTEIN-RELATED"/>
    <property type="match status" value="1"/>
</dbReference>
<evidence type="ECO:0000256" key="1">
    <source>
        <dbReference type="PROSITE-ProRule" id="PRU00047"/>
    </source>
</evidence>
<name>A0ABQ7QYZ3_PLUXY</name>